<protein>
    <submittedName>
        <fullName evidence="3">Putative eukaryotic translation initiation factor 4 gamma</fullName>
    </submittedName>
</protein>
<keyword evidence="3" id="KW-0396">Initiation factor</keyword>
<evidence type="ECO:0000313" key="3">
    <source>
        <dbReference type="EMBL" id="JAB55444.1"/>
    </source>
</evidence>
<feature type="compositionally biased region" description="Polar residues" evidence="1">
    <location>
        <begin position="1"/>
        <end position="11"/>
    </location>
</feature>
<dbReference type="InterPro" id="IPR016024">
    <property type="entry name" value="ARM-type_fold"/>
</dbReference>
<accession>U5EQ36</accession>
<feature type="non-terminal residue" evidence="3">
    <location>
        <position position="1"/>
    </location>
</feature>
<evidence type="ECO:0000256" key="1">
    <source>
        <dbReference type="SAM" id="MobiDB-lite"/>
    </source>
</evidence>
<dbReference type="GO" id="GO:0016281">
    <property type="term" value="C:eukaryotic translation initiation factor 4F complex"/>
    <property type="evidence" value="ECO:0007669"/>
    <property type="project" value="TreeGrafter"/>
</dbReference>
<reference evidence="3" key="1">
    <citation type="journal article" date="2014" name="Insect Biochem. Mol. Biol.">
        <title>An insight into the sialome of the frog biting fly, Corethrella appendiculata.</title>
        <authorList>
            <person name="Ribeiro J.M.C."/>
            <person name="Chagas A.C."/>
            <person name="Pham V.M."/>
            <person name="Lounibos L.P."/>
            <person name="Calvo E."/>
        </authorList>
    </citation>
    <scope>NUCLEOTIDE SEQUENCE</scope>
    <source>
        <tissue evidence="3">Salivary glands</tissue>
    </source>
</reference>
<proteinExistence type="evidence at transcript level"/>
<dbReference type="GO" id="GO:0003729">
    <property type="term" value="F:mRNA binding"/>
    <property type="evidence" value="ECO:0007669"/>
    <property type="project" value="TreeGrafter"/>
</dbReference>
<dbReference type="PANTHER" id="PTHR23253">
    <property type="entry name" value="EUKARYOTIC TRANSLATION INITIATION FACTOR 4 GAMMA"/>
    <property type="match status" value="1"/>
</dbReference>
<name>U5EQ36_9DIPT</name>
<feature type="region of interest" description="Disordered" evidence="1">
    <location>
        <begin position="1"/>
        <end position="33"/>
    </location>
</feature>
<evidence type="ECO:0000259" key="2">
    <source>
        <dbReference type="SMART" id="SM00543"/>
    </source>
</evidence>
<dbReference type="EMBL" id="GANO01004427">
    <property type="protein sequence ID" value="JAB55444.1"/>
    <property type="molecule type" value="mRNA"/>
</dbReference>
<dbReference type="InterPro" id="IPR003890">
    <property type="entry name" value="MIF4G-like_typ-3"/>
</dbReference>
<feature type="domain" description="MIF4G" evidence="2">
    <location>
        <begin position="231"/>
        <end position="462"/>
    </location>
</feature>
<feature type="region of interest" description="Disordered" evidence="1">
    <location>
        <begin position="499"/>
        <end position="544"/>
    </location>
</feature>
<dbReference type="PANTHER" id="PTHR23253:SF78">
    <property type="entry name" value="EUKARYOTIC TRANSLATION INITIATION FACTOR 4G1, ISOFORM B-RELATED"/>
    <property type="match status" value="1"/>
</dbReference>
<organism evidence="3">
    <name type="scientific">Corethrella appendiculata</name>
    <dbReference type="NCBI Taxonomy" id="1370023"/>
    <lineage>
        <taxon>Eukaryota</taxon>
        <taxon>Metazoa</taxon>
        <taxon>Ecdysozoa</taxon>
        <taxon>Arthropoda</taxon>
        <taxon>Hexapoda</taxon>
        <taxon>Insecta</taxon>
        <taxon>Pterygota</taxon>
        <taxon>Neoptera</taxon>
        <taxon>Endopterygota</taxon>
        <taxon>Diptera</taxon>
        <taxon>Nematocera</taxon>
        <taxon>Culicoidea</taxon>
        <taxon>Chaoboridae</taxon>
        <taxon>Corethrella</taxon>
    </lineage>
</organism>
<feature type="region of interest" description="Disordered" evidence="1">
    <location>
        <begin position="153"/>
        <end position="187"/>
    </location>
</feature>
<dbReference type="Pfam" id="PF02854">
    <property type="entry name" value="MIF4G"/>
    <property type="match status" value="1"/>
</dbReference>
<dbReference type="GO" id="GO:0003743">
    <property type="term" value="F:translation initiation factor activity"/>
    <property type="evidence" value="ECO:0007669"/>
    <property type="project" value="UniProtKB-KW"/>
</dbReference>
<feature type="compositionally biased region" description="Gly residues" evidence="1">
    <location>
        <begin position="516"/>
        <end position="530"/>
    </location>
</feature>
<feature type="region of interest" description="Disordered" evidence="1">
    <location>
        <begin position="626"/>
        <end position="674"/>
    </location>
</feature>
<feature type="compositionally biased region" description="Gly residues" evidence="1">
    <location>
        <begin position="153"/>
        <end position="162"/>
    </location>
</feature>
<feature type="compositionally biased region" description="Polar residues" evidence="1">
    <location>
        <begin position="532"/>
        <end position="543"/>
    </location>
</feature>
<feature type="compositionally biased region" description="Low complexity" evidence="1">
    <location>
        <begin position="626"/>
        <end position="662"/>
    </location>
</feature>
<dbReference type="AlphaFoldDB" id="U5EQ36"/>
<dbReference type="SUPFAM" id="SSF48371">
    <property type="entry name" value="ARM repeat"/>
    <property type="match status" value="1"/>
</dbReference>
<dbReference type="Gene3D" id="1.25.40.180">
    <property type="match status" value="1"/>
</dbReference>
<dbReference type="SMART" id="SM00543">
    <property type="entry name" value="MIF4G"/>
    <property type="match status" value="1"/>
</dbReference>
<keyword evidence="3" id="KW-0648">Protein biosynthesis</keyword>
<sequence>NSATVNDVAVTSINEDESQQQEIQNQDQTKLAPIESNNNNIDFELSKLSLNSNDSAVQQSEQKHAIGERIRRISENSKHEMNKTEEPTRKYSREELFSIKNAAICRDKPMTIAPAVSKILLKSSTNNITEYRLTNNNLLPDFMKNMMGGQGMGGQGVGGPGGNRLYKGRSSLRELSSKQSGNDESDPAKLIRVNLNISEEVKLKESSNAWRPRHLRTEALSEEDKATEELFRQFRSILNKLTPENFNVLIQQVKTLTIDTESRLDGCIKLIFEKAISEPNFTNTYAQMCKELGTTICLDTDKKKFNFKRKLITQCQNEFEKYHKDKDQKIETDTKLDYDNLTDEQREELEEADTKIRRRALGTIRLIGELYRNSQLTVNIMFSCIDILLGAQMLNEESLECLCKLLTTIGGKLETDSKEKDKKILLNYYFGQLKDIFDGKSIKICNRTRFMIQDLIESRENNWQPRREQLKQKTMDEIAKDAEAEETKIKILSFQLPPQSRSSKNYYDRDSNSNNIGGGINTSSSGGYGGSATKNKQIQQQRSLVDDEGFVSVPSNRQSRPMPVQFIDTKKLNLISKETEGTQLGKPSVYQGWINNNSFASLLTSDEQSASTTTTLPPPSFLSVVNNNLNSSSTNNNNINNNNSNKHNNYNKNKNNSNQMNKPGYYQGRKSNRV</sequence>